<feature type="domain" description="Polymerase/histidinol phosphatase N-terminal" evidence="11">
    <location>
        <begin position="10"/>
        <end position="77"/>
    </location>
</feature>
<evidence type="ECO:0000256" key="10">
    <source>
        <dbReference type="ARBA" id="ARBA00049244"/>
    </source>
</evidence>
<keyword evidence="7" id="KW-0235">DNA replication</keyword>
<comment type="function">
    <text evidence="9">DNA polymerase III is a complex, multichain enzyme responsible for most of the replicative synthesis in bacteria. This DNA polymerase also exhibits 3' to 5' exonuclease activity. The alpha chain is the DNA polymerase.</text>
</comment>
<evidence type="ECO:0000256" key="8">
    <source>
        <dbReference type="ARBA" id="ARBA00022932"/>
    </source>
</evidence>
<dbReference type="Gene3D" id="2.40.50.140">
    <property type="entry name" value="Nucleic acid-binding proteins"/>
    <property type="match status" value="1"/>
</dbReference>
<dbReference type="Pfam" id="PF14579">
    <property type="entry name" value="HHH_6"/>
    <property type="match status" value="1"/>
</dbReference>
<dbReference type="Gene3D" id="1.10.10.1600">
    <property type="entry name" value="Bacterial DNA polymerase III alpha subunit, thumb domain"/>
    <property type="match status" value="1"/>
</dbReference>
<proteinExistence type="inferred from homology"/>
<dbReference type="InterPro" id="IPR040982">
    <property type="entry name" value="DNA_pol3_finger"/>
</dbReference>
<keyword evidence="13" id="KW-1185">Reference proteome</keyword>
<organism evidence="12 13">
    <name type="scientific">Listeria innocua ATCC 33091</name>
    <dbReference type="NCBI Taxonomy" id="1002366"/>
    <lineage>
        <taxon>Bacteria</taxon>
        <taxon>Bacillati</taxon>
        <taxon>Bacillota</taxon>
        <taxon>Bacilli</taxon>
        <taxon>Bacillales</taxon>
        <taxon>Listeriaceae</taxon>
        <taxon>Listeria</taxon>
    </lineage>
</organism>
<dbReference type="InterPro" id="IPR011708">
    <property type="entry name" value="DNA_pol3_alpha_NTPase_dom"/>
</dbReference>
<dbReference type="GO" id="GO:0005737">
    <property type="term" value="C:cytoplasm"/>
    <property type="evidence" value="ECO:0007669"/>
    <property type="project" value="UniProtKB-SubCell"/>
</dbReference>
<dbReference type="NCBIfam" id="NF004226">
    <property type="entry name" value="PRK05673.1"/>
    <property type="match status" value="1"/>
</dbReference>
<dbReference type="InterPro" id="IPR016195">
    <property type="entry name" value="Pol/histidinol_Pase-like"/>
</dbReference>
<gene>
    <name evidence="12" type="ORF">HMPREF0557_02237</name>
</gene>
<comment type="catalytic activity">
    <reaction evidence="10">
        <text>DNA(n) + a 2'-deoxyribonucleoside 5'-triphosphate = DNA(n+1) + diphosphate</text>
        <dbReference type="Rhea" id="RHEA:22508"/>
        <dbReference type="Rhea" id="RHEA-COMP:17339"/>
        <dbReference type="Rhea" id="RHEA-COMP:17340"/>
        <dbReference type="ChEBI" id="CHEBI:33019"/>
        <dbReference type="ChEBI" id="CHEBI:61560"/>
        <dbReference type="ChEBI" id="CHEBI:173112"/>
        <dbReference type="EC" id="2.7.7.7"/>
    </reaction>
</comment>
<dbReference type="InterPro" id="IPR004805">
    <property type="entry name" value="DnaE2/DnaE/PolC"/>
</dbReference>
<evidence type="ECO:0000259" key="11">
    <source>
        <dbReference type="SMART" id="SM00481"/>
    </source>
</evidence>
<dbReference type="Gene3D" id="1.10.150.870">
    <property type="match status" value="1"/>
</dbReference>
<dbReference type="NCBIfam" id="TIGR00594">
    <property type="entry name" value="polc"/>
    <property type="match status" value="1"/>
</dbReference>
<dbReference type="SUPFAM" id="SSF89550">
    <property type="entry name" value="PHP domain-like"/>
    <property type="match status" value="1"/>
</dbReference>
<dbReference type="GO" id="GO:0006260">
    <property type="term" value="P:DNA replication"/>
    <property type="evidence" value="ECO:0007669"/>
    <property type="project" value="UniProtKB-KW"/>
</dbReference>
<evidence type="ECO:0000256" key="3">
    <source>
        <dbReference type="ARBA" id="ARBA00012417"/>
    </source>
</evidence>
<dbReference type="AlphaFoldDB" id="A0AB72Z759"/>
<evidence type="ECO:0000256" key="1">
    <source>
        <dbReference type="ARBA" id="ARBA00004496"/>
    </source>
</evidence>
<dbReference type="GO" id="GO:0003676">
    <property type="term" value="F:nucleic acid binding"/>
    <property type="evidence" value="ECO:0007669"/>
    <property type="project" value="InterPro"/>
</dbReference>
<evidence type="ECO:0000256" key="2">
    <source>
        <dbReference type="ARBA" id="ARBA00009496"/>
    </source>
</evidence>
<dbReference type="PANTHER" id="PTHR32294">
    <property type="entry name" value="DNA POLYMERASE III SUBUNIT ALPHA"/>
    <property type="match status" value="1"/>
</dbReference>
<dbReference type="Pfam" id="PF01336">
    <property type="entry name" value="tRNA_anti-codon"/>
    <property type="match status" value="1"/>
</dbReference>
<dbReference type="InterPro" id="IPR004365">
    <property type="entry name" value="NA-bd_OB_tRNA"/>
</dbReference>
<dbReference type="GO" id="GO:0008408">
    <property type="term" value="F:3'-5' exonuclease activity"/>
    <property type="evidence" value="ECO:0007669"/>
    <property type="project" value="InterPro"/>
</dbReference>
<dbReference type="EC" id="2.7.7.7" evidence="3"/>
<evidence type="ECO:0000256" key="7">
    <source>
        <dbReference type="ARBA" id="ARBA00022705"/>
    </source>
</evidence>
<evidence type="ECO:0000256" key="9">
    <source>
        <dbReference type="ARBA" id="ARBA00025611"/>
    </source>
</evidence>
<dbReference type="Pfam" id="PF17657">
    <property type="entry name" value="DNA_pol3_finger"/>
    <property type="match status" value="1"/>
</dbReference>
<evidence type="ECO:0000256" key="6">
    <source>
        <dbReference type="ARBA" id="ARBA00022695"/>
    </source>
</evidence>
<dbReference type="Proteomes" id="UP000003597">
    <property type="component" value="Unassembled WGS sequence"/>
</dbReference>
<dbReference type="SMART" id="SM00481">
    <property type="entry name" value="POLIIIAc"/>
    <property type="match status" value="1"/>
</dbReference>
<dbReference type="InterPro" id="IPR004013">
    <property type="entry name" value="PHP_dom"/>
</dbReference>
<comment type="similarity">
    <text evidence="2">Belongs to the DNA polymerase type-C family. DnaE subfamily.</text>
</comment>
<dbReference type="InterPro" id="IPR012340">
    <property type="entry name" value="NA-bd_OB-fold"/>
</dbReference>
<dbReference type="InterPro" id="IPR029460">
    <property type="entry name" value="DNAPol_HHH"/>
</dbReference>
<keyword evidence="5" id="KW-0808">Transferase</keyword>
<keyword evidence="6" id="KW-0548">Nucleotidyltransferase</keyword>
<sequence>MKGERIVGFVHLQVASAYDLLSSTASIDKLIAKAKEYHYPALAITDKNVLYGVVEFYQKCLAADIKPIIGMTVTIQGYLNPINSYELILIAESTAGYHELLKIASAIQTREEGPELPQSWLRAYSSNLIAISPGAKGEVERLLMEENRDGALEVYENLVSIFGKESVYLSAQKENPRLFAKIEAFSAEEKAPVVATKDVQYMEPKDAQAKEVLTAIRDNRTVDWATLPLAGPNYFTSQAEMERDWQTGFEKQACLETEKLAERCHVEIALDQHLLPRFPLNEEQNAPDVLRETAYAGLKERNLLAKEYQERLDYELKVITEMGFADYFLIVWDVIRYSREAGILTGPGRGSAAGSLVSYALRITDVDPIRYNLLFERFLNPERITMPDIDLDFPDNRRDEVISYVVSKYGEAHVAQIGTFGTLAAKAAIRDTARSFGLNSVLLSEWSKLIPSQLGITLQKALQESPRLENHIKSSKENEMIWEVACQLEGLPRHISTHAAGIVISDKPLVEQVALQLGSGDARLTQFAMGELEKIGLLKMDFLGLRNLSLLDRVLKSVNYNRETPLTLADISLEDKKTLKLFQTGDTTGVFQFESDGIRRVLRKLKPTSFEDVVAVDALYRPGPMEQIDTFIARKHGKEKIQYPHPDLAPILEVTYGVIVYQEQIIQVANQMAGFSLGEADLLRRAVSKKKADVLNEQRIHFVEGAKSKGYSESSANQVYDMIVQFANYGFNRSHAAAYSKIAFQLAYLKAHYPAAFMSSLLSSVFGNDDKISQYITEAKNYGINMLAPSINHSNYYFQMENETSIRYSFRVIRKVPTKFILEIINERKKAPFKDFFDFCERMPHKMLSETVLEALVFSGCFDEFGEDRATILATIDAVLQYISLLGEDSKGMNLFAEDDDFLKKMKPRYRKTAPISIDEKLEKEKLYTGQYVSAHPVSYYQNKLQNLAITRLASVSSGKIYQVAAYVHEVKSIRTKKGETMCFLTISDESKELSAVMFPESYRKYANFAQKGEILFLKVKADTRNGELQLIINEAQDLKEIKAPVRLFLKVTESLQMEQIKPILARHKGDSKVIIHQAITKQTTELKNIQVKPSNELQEALVELLGKENVVFK</sequence>
<dbReference type="PANTHER" id="PTHR32294:SF0">
    <property type="entry name" value="DNA POLYMERASE III SUBUNIT ALPHA"/>
    <property type="match status" value="1"/>
</dbReference>
<evidence type="ECO:0000313" key="12">
    <source>
        <dbReference type="EMBL" id="EHN60723.1"/>
    </source>
</evidence>
<dbReference type="Pfam" id="PF07733">
    <property type="entry name" value="DNA_pol3_alpha"/>
    <property type="match status" value="1"/>
</dbReference>
<dbReference type="GO" id="GO:0003887">
    <property type="term" value="F:DNA-directed DNA polymerase activity"/>
    <property type="evidence" value="ECO:0007669"/>
    <property type="project" value="UniProtKB-KW"/>
</dbReference>
<evidence type="ECO:0000256" key="4">
    <source>
        <dbReference type="ARBA" id="ARBA00019114"/>
    </source>
</evidence>
<comment type="caution">
    <text evidence="12">The sequence shown here is derived from an EMBL/GenBank/DDBJ whole genome shotgun (WGS) entry which is preliminary data.</text>
</comment>
<name>A0AB72Z759_LISIO</name>
<dbReference type="Pfam" id="PF02811">
    <property type="entry name" value="PHP"/>
    <property type="match status" value="1"/>
</dbReference>
<dbReference type="Gene3D" id="3.20.20.140">
    <property type="entry name" value="Metal-dependent hydrolases"/>
    <property type="match status" value="1"/>
</dbReference>
<keyword evidence="8" id="KW-0239">DNA-directed DNA polymerase</keyword>
<dbReference type="InterPro" id="IPR041931">
    <property type="entry name" value="DNA_pol3_alpha_thumb_dom"/>
</dbReference>
<accession>A0AB72Z759</accession>
<evidence type="ECO:0000313" key="13">
    <source>
        <dbReference type="Proteomes" id="UP000003597"/>
    </source>
</evidence>
<dbReference type="CDD" id="cd04485">
    <property type="entry name" value="DnaE_OBF"/>
    <property type="match status" value="1"/>
</dbReference>
<reference evidence="12 13" key="1">
    <citation type="submission" date="2011-08" db="EMBL/GenBank/DDBJ databases">
        <authorList>
            <person name="Weinstock G."/>
            <person name="Sodergren E."/>
            <person name="Clifton S."/>
            <person name="Fulton L."/>
            <person name="Fulton B."/>
            <person name="Courtney L."/>
            <person name="Fronick C."/>
            <person name="Harrison M."/>
            <person name="Strong C."/>
            <person name="Farmer C."/>
            <person name="Delahaunty K."/>
            <person name="Markovic C."/>
            <person name="Hall O."/>
            <person name="Minx P."/>
            <person name="Tomlinson C."/>
            <person name="Mitreva M."/>
            <person name="Hou S."/>
            <person name="Chen J."/>
            <person name="Wollam A."/>
            <person name="Pepin K.H."/>
            <person name="Johnson M."/>
            <person name="Bhonagiri V."/>
            <person name="Zhang X."/>
            <person name="Suruliraj S."/>
            <person name="Warren W."/>
            <person name="Chinwalla A."/>
            <person name="Mardis E.R."/>
            <person name="Wilson R.K."/>
        </authorList>
    </citation>
    <scope>NUCLEOTIDE SEQUENCE [LARGE SCALE GENOMIC DNA]</scope>
    <source>
        <strain evidence="12 13">ATCC 33091</strain>
    </source>
</reference>
<evidence type="ECO:0000256" key="5">
    <source>
        <dbReference type="ARBA" id="ARBA00022679"/>
    </source>
</evidence>
<dbReference type="EMBL" id="AGCN01000033">
    <property type="protein sequence ID" value="EHN60723.1"/>
    <property type="molecule type" value="Genomic_DNA"/>
</dbReference>
<protein>
    <recommendedName>
        <fullName evidence="4">DNA polymerase III subunit alpha</fullName>
        <ecNumber evidence="3">2.7.7.7</ecNumber>
    </recommendedName>
</protein>
<comment type="subcellular location">
    <subcellularLocation>
        <location evidence="1">Cytoplasm</location>
    </subcellularLocation>
</comment>
<dbReference type="InterPro" id="IPR003141">
    <property type="entry name" value="Pol/His_phosphatase_N"/>
</dbReference>